<evidence type="ECO:0000259" key="3">
    <source>
        <dbReference type="PROSITE" id="PS50878"/>
    </source>
</evidence>
<dbReference type="SMART" id="SM00612">
    <property type="entry name" value="Kelch"/>
    <property type="match status" value="4"/>
</dbReference>
<dbReference type="SUPFAM" id="SSF117281">
    <property type="entry name" value="Kelch motif"/>
    <property type="match status" value="1"/>
</dbReference>
<dbReference type="EMBL" id="WNYA01000176">
    <property type="protein sequence ID" value="KAG8549494.1"/>
    <property type="molecule type" value="Genomic_DNA"/>
</dbReference>
<dbReference type="Proteomes" id="UP000824782">
    <property type="component" value="Unassembled WGS sequence"/>
</dbReference>
<evidence type="ECO:0000256" key="1">
    <source>
        <dbReference type="ARBA" id="ARBA00022441"/>
    </source>
</evidence>
<name>A0AAV6ZPR3_ENGPU</name>
<protein>
    <recommendedName>
        <fullName evidence="3">Reverse transcriptase domain-containing protein</fullName>
    </recommendedName>
</protein>
<dbReference type="Pfam" id="PF24681">
    <property type="entry name" value="Kelch_KLHDC2_KLHL20_DRC7"/>
    <property type="match status" value="1"/>
</dbReference>
<proteinExistence type="predicted"/>
<comment type="caution">
    <text evidence="4">The sequence shown here is derived from an EMBL/GenBank/DDBJ whole genome shotgun (WGS) entry which is preliminary data.</text>
</comment>
<dbReference type="PROSITE" id="PS50878">
    <property type="entry name" value="RT_POL"/>
    <property type="match status" value="1"/>
</dbReference>
<dbReference type="InterPro" id="IPR015915">
    <property type="entry name" value="Kelch-typ_b-propeller"/>
</dbReference>
<dbReference type="InterPro" id="IPR000477">
    <property type="entry name" value="RT_dom"/>
</dbReference>
<evidence type="ECO:0000313" key="4">
    <source>
        <dbReference type="EMBL" id="KAG8549494.1"/>
    </source>
</evidence>
<dbReference type="SUPFAM" id="SSF56672">
    <property type="entry name" value="DNA/RNA polymerases"/>
    <property type="match status" value="1"/>
</dbReference>
<evidence type="ECO:0000256" key="2">
    <source>
        <dbReference type="ARBA" id="ARBA00022737"/>
    </source>
</evidence>
<dbReference type="CDD" id="cd01647">
    <property type="entry name" value="RT_LTR"/>
    <property type="match status" value="1"/>
</dbReference>
<dbReference type="AlphaFoldDB" id="A0AAV6ZPR3"/>
<reference evidence="4" key="1">
    <citation type="thesis" date="2020" institute="ProQuest LLC" country="789 East Eisenhower Parkway, Ann Arbor, MI, USA">
        <title>Comparative Genomics and Chromosome Evolution.</title>
        <authorList>
            <person name="Mudd A.B."/>
        </authorList>
    </citation>
    <scope>NUCLEOTIDE SEQUENCE</scope>
    <source>
        <strain evidence="4">237g6f4</strain>
        <tissue evidence="4">Blood</tissue>
    </source>
</reference>
<organism evidence="4 5">
    <name type="scientific">Engystomops pustulosus</name>
    <name type="common">Tungara frog</name>
    <name type="synonym">Physalaemus pustulosus</name>
    <dbReference type="NCBI Taxonomy" id="76066"/>
    <lineage>
        <taxon>Eukaryota</taxon>
        <taxon>Metazoa</taxon>
        <taxon>Chordata</taxon>
        <taxon>Craniata</taxon>
        <taxon>Vertebrata</taxon>
        <taxon>Euteleostomi</taxon>
        <taxon>Amphibia</taxon>
        <taxon>Batrachia</taxon>
        <taxon>Anura</taxon>
        <taxon>Neobatrachia</taxon>
        <taxon>Hyloidea</taxon>
        <taxon>Leptodactylidae</taxon>
        <taxon>Leiuperinae</taxon>
        <taxon>Engystomops</taxon>
    </lineage>
</organism>
<dbReference type="InterPro" id="IPR006652">
    <property type="entry name" value="Kelch_1"/>
</dbReference>
<evidence type="ECO:0000313" key="5">
    <source>
        <dbReference type="Proteomes" id="UP000824782"/>
    </source>
</evidence>
<keyword evidence="1" id="KW-0880">Kelch repeat</keyword>
<dbReference type="PANTHER" id="PTHR24412:SF441">
    <property type="entry name" value="KELCH-LIKE PROTEIN 28"/>
    <property type="match status" value="1"/>
</dbReference>
<sequence>MPFGLCNAPAVFQEFVNRSFRDLLYSCVVVYLDNIFVYSPDPESHQSHVRQVLRHLRVYLLYAKLEKYDPETNQWTFVTAMQVARIGAGITSCRGLLYAVGGFDGENRLNTVECYHPENDHWYSVASMKTIRSGAGVVCLDNYLYAAGGYDGNNQLNTVERYNIDHDYWESVASMKHKRSAHGLVLHQGKIYALGGFNADGFLSSIECYCPESNTWTEVSEMPIGCSGMGVAVTMEPCPNAVKDIEEILEA</sequence>
<keyword evidence="2" id="KW-0677">Repeat</keyword>
<dbReference type="InterPro" id="IPR043502">
    <property type="entry name" value="DNA/RNA_pol_sf"/>
</dbReference>
<feature type="domain" description="Reverse transcriptase" evidence="3">
    <location>
        <begin position="1"/>
        <end position="90"/>
    </location>
</feature>
<keyword evidence="5" id="KW-1185">Reference proteome</keyword>
<gene>
    <name evidence="4" type="ORF">GDO81_021015</name>
</gene>
<accession>A0AAV6ZPR3</accession>
<dbReference type="PANTHER" id="PTHR24412">
    <property type="entry name" value="KELCH PROTEIN"/>
    <property type="match status" value="1"/>
</dbReference>
<dbReference type="Gene3D" id="2.120.10.80">
    <property type="entry name" value="Kelch-type beta propeller"/>
    <property type="match status" value="1"/>
</dbReference>